<keyword evidence="1" id="KW-0732">Signal</keyword>
<dbReference type="PROSITE" id="PS51257">
    <property type="entry name" value="PROKAR_LIPOPROTEIN"/>
    <property type="match status" value="1"/>
</dbReference>
<dbReference type="RefSeq" id="WP_153024021.1">
    <property type="nucleotide sequence ID" value="NZ_WIAO01000003.1"/>
</dbReference>
<evidence type="ECO:0000256" key="1">
    <source>
        <dbReference type="SAM" id="SignalP"/>
    </source>
</evidence>
<dbReference type="EMBL" id="WIAO01000003">
    <property type="protein sequence ID" value="MQM24856.1"/>
    <property type="molecule type" value="Genomic_DNA"/>
</dbReference>
<dbReference type="Proteomes" id="UP000477750">
    <property type="component" value="Unassembled WGS sequence"/>
</dbReference>
<feature type="chain" id="PRO_5026692937" description="DUF4878 domain-containing protein" evidence="1">
    <location>
        <begin position="24"/>
        <end position="159"/>
    </location>
</feature>
<protein>
    <recommendedName>
        <fullName evidence="4">DUF4878 domain-containing protein</fullName>
    </recommendedName>
</protein>
<feature type="signal peptide" evidence="1">
    <location>
        <begin position="1"/>
        <end position="23"/>
    </location>
</feature>
<dbReference type="AlphaFoldDB" id="A0A6L5G5D1"/>
<evidence type="ECO:0000313" key="3">
    <source>
        <dbReference type="Proteomes" id="UP000477750"/>
    </source>
</evidence>
<evidence type="ECO:0008006" key="4">
    <source>
        <dbReference type="Google" id="ProtNLM"/>
    </source>
</evidence>
<reference evidence="2 3" key="1">
    <citation type="submission" date="2019-10" db="EMBL/GenBank/DDBJ databases">
        <title>Glycomyces albidus sp. nov., a novel actinomycete isolated from rhizosphere soil of wheat (Triticum aestivum L.).</title>
        <authorList>
            <person name="Qian L."/>
        </authorList>
    </citation>
    <scope>NUCLEOTIDE SEQUENCE [LARGE SCALE GENOMIC DNA]</scope>
    <source>
        <strain evidence="2 3">NEAU-7082</strain>
    </source>
</reference>
<comment type="caution">
    <text evidence="2">The sequence shown here is derived from an EMBL/GenBank/DDBJ whole genome shotgun (WGS) entry which is preliminary data.</text>
</comment>
<accession>A0A6L5G5D1</accession>
<organism evidence="2 3">
    <name type="scientific">Glycomyces albidus</name>
    <dbReference type="NCBI Taxonomy" id="2656774"/>
    <lineage>
        <taxon>Bacteria</taxon>
        <taxon>Bacillati</taxon>
        <taxon>Actinomycetota</taxon>
        <taxon>Actinomycetes</taxon>
        <taxon>Glycomycetales</taxon>
        <taxon>Glycomycetaceae</taxon>
        <taxon>Glycomyces</taxon>
    </lineage>
</organism>
<name>A0A6L5G5D1_9ACTN</name>
<evidence type="ECO:0000313" key="2">
    <source>
        <dbReference type="EMBL" id="MQM24856.1"/>
    </source>
</evidence>
<proteinExistence type="predicted"/>
<gene>
    <name evidence="2" type="ORF">GFD30_04565</name>
</gene>
<sequence length="159" mass="16496">MHPFGRLAPTGLAAAAALTTALALTSCTDIEGTPEDAVRDYYADGHPAIAGTLLLGGEADAISDAAAAHFCEEYVGTFNEFAERADGEVSALASNLTDLTEADIVYEVAIVETTQDGETATVEAEVFGPTLPDGTVTTETRTLDLAVEDGEWKICGPID</sequence>
<keyword evidence="3" id="KW-1185">Reference proteome</keyword>